<feature type="region of interest" description="Disordered" evidence="1">
    <location>
        <begin position="24"/>
        <end position="63"/>
    </location>
</feature>
<evidence type="ECO:0000313" key="3">
    <source>
        <dbReference type="Proteomes" id="UP001056384"/>
    </source>
</evidence>
<dbReference type="EMBL" id="CP099420">
    <property type="protein sequence ID" value="USW51549.1"/>
    <property type="molecule type" value="Genomic_DNA"/>
</dbReference>
<keyword evidence="3" id="KW-1185">Reference proteome</keyword>
<proteinExistence type="predicted"/>
<dbReference type="Proteomes" id="UP001056384">
    <property type="component" value="Chromosome 3"/>
</dbReference>
<sequence>MAPLLRSGKTPLYSLRLKEQAAKKDLIQHKQQAPGKAPHCQSRKRQPKLAKAQQTSIHDNSTSSHMRAQLIAFSGSTSAANRVFAIAELLEHILLYVASSEYADICAENLLPTGDLRVVVSPVVLERVNTIFCSTIRGSHKLQSMILDSVVPPSWRARAFDDYYNQLDWPQAPVTFDAFRQRKNERLTIELDVSEPNALRAWLQDTEDQSWRNVDCCLPTAQFKKIRVKVLLKYKEKKIRAREQGCSRTKYEIPRPLVTGMFESNAPLATLARVWELTMAQERTGYDTRRRSLVHLR</sequence>
<reference evidence="2" key="1">
    <citation type="submission" date="2022-06" db="EMBL/GenBank/DDBJ databases">
        <title>Complete genome sequences of two strains of the flax pathogen Septoria linicola.</title>
        <authorList>
            <person name="Lapalu N."/>
            <person name="Simon A."/>
            <person name="Demenou B."/>
            <person name="Paumier D."/>
            <person name="Guillot M.-P."/>
            <person name="Gout L."/>
            <person name="Valade R."/>
        </authorList>
    </citation>
    <scope>NUCLEOTIDE SEQUENCE</scope>
    <source>
        <strain evidence="2">SE15195</strain>
    </source>
</reference>
<evidence type="ECO:0000256" key="1">
    <source>
        <dbReference type="SAM" id="MobiDB-lite"/>
    </source>
</evidence>
<organism evidence="2 3">
    <name type="scientific">Septoria linicola</name>
    <dbReference type="NCBI Taxonomy" id="215465"/>
    <lineage>
        <taxon>Eukaryota</taxon>
        <taxon>Fungi</taxon>
        <taxon>Dikarya</taxon>
        <taxon>Ascomycota</taxon>
        <taxon>Pezizomycotina</taxon>
        <taxon>Dothideomycetes</taxon>
        <taxon>Dothideomycetidae</taxon>
        <taxon>Mycosphaerellales</taxon>
        <taxon>Mycosphaerellaceae</taxon>
        <taxon>Septoria</taxon>
    </lineage>
</organism>
<feature type="compositionally biased region" description="Polar residues" evidence="1">
    <location>
        <begin position="52"/>
        <end position="63"/>
    </location>
</feature>
<dbReference type="AlphaFoldDB" id="A0A9Q9ANP1"/>
<name>A0A9Q9ANP1_9PEZI</name>
<protein>
    <submittedName>
        <fullName evidence="2">Uncharacterized protein</fullName>
    </submittedName>
</protein>
<gene>
    <name evidence="2" type="ORF">Slin15195_G048680</name>
</gene>
<accession>A0A9Q9ANP1</accession>
<evidence type="ECO:0000313" key="2">
    <source>
        <dbReference type="EMBL" id="USW51549.1"/>
    </source>
</evidence>